<keyword evidence="7" id="KW-0732">Signal</keyword>
<accession>A0ABV6VVX6</accession>
<feature type="region of interest" description="Disordered" evidence="5">
    <location>
        <begin position="133"/>
        <end position="162"/>
    </location>
</feature>
<feature type="transmembrane region" description="Helical" evidence="6">
    <location>
        <begin position="108"/>
        <end position="127"/>
    </location>
</feature>
<organism evidence="9 10">
    <name type="scientific">Streptacidiphilus cavernicola</name>
    <dbReference type="NCBI Taxonomy" id="3342716"/>
    <lineage>
        <taxon>Bacteria</taxon>
        <taxon>Bacillati</taxon>
        <taxon>Actinomycetota</taxon>
        <taxon>Actinomycetes</taxon>
        <taxon>Kitasatosporales</taxon>
        <taxon>Streptomycetaceae</taxon>
        <taxon>Streptacidiphilus</taxon>
    </lineage>
</organism>
<comment type="subcellular location">
    <subcellularLocation>
        <location evidence="1">Membrane</location>
        <topology evidence="1">Multi-pass membrane protein</topology>
    </subcellularLocation>
</comment>
<keyword evidence="4 6" id="KW-0472">Membrane</keyword>
<reference evidence="9 10" key="1">
    <citation type="submission" date="2024-09" db="EMBL/GenBank/DDBJ databases">
        <authorList>
            <person name="Lee S.D."/>
        </authorList>
    </citation>
    <scope>NUCLEOTIDE SEQUENCE [LARGE SCALE GENOMIC DNA]</scope>
    <source>
        <strain evidence="9 10">N8-3</strain>
    </source>
</reference>
<evidence type="ECO:0000256" key="2">
    <source>
        <dbReference type="ARBA" id="ARBA00022692"/>
    </source>
</evidence>
<dbReference type="InterPro" id="IPR009908">
    <property type="entry name" value="Methylamine_util_MauE"/>
</dbReference>
<evidence type="ECO:0000256" key="6">
    <source>
        <dbReference type="SAM" id="Phobius"/>
    </source>
</evidence>
<dbReference type="EMBL" id="JBHFAB010000008">
    <property type="protein sequence ID" value="MFC1417711.1"/>
    <property type="molecule type" value="Genomic_DNA"/>
</dbReference>
<keyword evidence="2 6" id="KW-0812">Transmembrane</keyword>
<dbReference type="Pfam" id="PF07291">
    <property type="entry name" value="MauE"/>
    <property type="match status" value="1"/>
</dbReference>
<evidence type="ECO:0000256" key="1">
    <source>
        <dbReference type="ARBA" id="ARBA00004141"/>
    </source>
</evidence>
<feature type="signal peptide" evidence="7">
    <location>
        <begin position="1"/>
        <end position="15"/>
    </location>
</feature>
<protein>
    <submittedName>
        <fullName evidence="9">MauE/DoxX family redox-associated membrane protein</fullName>
    </submittedName>
</protein>
<dbReference type="Proteomes" id="UP001592531">
    <property type="component" value="Unassembled WGS sequence"/>
</dbReference>
<evidence type="ECO:0000259" key="8">
    <source>
        <dbReference type="Pfam" id="PF07291"/>
    </source>
</evidence>
<evidence type="ECO:0000256" key="5">
    <source>
        <dbReference type="SAM" id="MobiDB-lite"/>
    </source>
</evidence>
<feature type="transmembrane region" description="Helical" evidence="6">
    <location>
        <begin position="39"/>
        <end position="58"/>
    </location>
</feature>
<comment type="caution">
    <text evidence="9">The sequence shown here is derived from an EMBL/GenBank/DDBJ whole genome shotgun (WGS) entry which is preliminary data.</text>
</comment>
<dbReference type="RefSeq" id="WP_380536034.1">
    <property type="nucleotide sequence ID" value="NZ_JBHFAB010000008.1"/>
</dbReference>
<feature type="transmembrane region" description="Helical" evidence="6">
    <location>
        <begin position="70"/>
        <end position="88"/>
    </location>
</feature>
<keyword evidence="3 6" id="KW-1133">Transmembrane helix</keyword>
<sequence length="162" mass="16957">MILRLLLGLTYTAMAAGQLASWPDMPTILAAYGAGGHQATTVLAAVLIASELASGLWFLAAPRSHARIPVWIYAAVCLLWATLAGQAFARGLAVAVCGCFGRYLPQSLSWIVLAEDALLLLYAVLLLRSSRGPAQPRGHGGTSQTPASSHCAPSRTEGSSLR</sequence>
<evidence type="ECO:0000313" key="10">
    <source>
        <dbReference type="Proteomes" id="UP001592531"/>
    </source>
</evidence>
<feature type="domain" description="Methylamine utilisation protein MauE" evidence="8">
    <location>
        <begin position="2"/>
        <end position="127"/>
    </location>
</feature>
<evidence type="ECO:0000256" key="3">
    <source>
        <dbReference type="ARBA" id="ARBA00022989"/>
    </source>
</evidence>
<name>A0ABV6VVX6_9ACTN</name>
<proteinExistence type="predicted"/>
<gene>
    <name evidence="9" type="ORF">ACEZDE_13790</name>
</gene>
<feature type="chain" id="PRO_5046673079" evidence="7">
    <location>
        <begin position="16"/>
        <end position="162"/>
    </location>
</feature>
<evidence type="ECO:0000313" key="9">
    <source>
        <dbReference type="EMBL" id="MFC1417711.1"/>
    </source>
</evidence>
<evidence type="ECO:0000256" key="7">
    <source>
        <dbReference type="SAM" id="SignalP"/>
    </source>
</evidence>
<keyword evidence="10" id="KW-1185">Reference proteome</keyword>
<evidence type="ECO:0000256" key="4">
    <source>
        <dbReference type="ARBA" id="ARBA00023136"/>
    </source>
</evidence>